<name>A0ABW5A6S2_9RHOB</name>
<feature type="region of interest" description="Disordered" evidence="2">
    <location>
        <begin position="48"/>
        <end position="74"/>
    </location>
</feature>
<organism evidence="4 5">
    <name type="scientific">Rhodobacter lacus</name>
    <dbReference type="NCBI Taxonomy" id="1641972"/>
    <lineage>
        <taxon>Bacteria</taxon>
        <taxon>Pseudomonadati</taxon>
        <taxon>Pseudomonadota</taxon>
        <taxon>Alphaproteobacteria</taxon>
        <taxon>Rhodobacterales</taxon>
        <taxon>Rhodobacter group</taxon>
        <taxon>Rhodobacter</taxon>
    </lineage>
</organism>
<dbReference type="RefSeq" id="WP_377387841.1">
    <property type="nucleotide sequence ID" value="NZ_JBHUIX010000004.1"/>
</dbReference>
<evidence type="ECO:0000256" key="1">
    <source>
        <dbReference type="SAM" id="Coils"/>
    </source>
</evidence>
<comment type="caution">
    <text evidence="4">The sequence shown here is derived from an EMBL/GenBank/DDBJ whole genome shotgun (WGS) entry which is preliminary data.</text>
</comment>
<feature type="region of interest" description="Disordered" evidence="2">
    <location>
        <begin position="98"/>
        <end position="121"/>
    </location>
</feature>
<dbReference type="InterPro" id="IPR050445">
    <property type="entry name" value="Bact_polysacc_biosynth/exp"/>
</dbReference>
<keyword evidence="3" id="KW-0812">Transmembrane</keyword>
<proteinExistence type="predicted"/>
<feature type="transmembrane region" description="Helical" evidence="3">
    <location>
        <begin position="265"/>
        <end position="288"/>
    </location>
</feature>
<evidence type="ECO:0000256" key="3">
    <source>
        <dbReference type="SAM" id="Phobius"/>
    </source>
</evidence>
<accession>A0ABW5A6S2</accession>
<reference evidence="5" key="1">
    <citation type="journal article" date="2019" name="Int. J. Syst. Evol. Microbiol.">
        <title>The Global Catalogue of Microorganisms (GCM) 10K type strain sequencing project: providing services to taxonomists for standard genome sequencing and annotation.</title>
        <authorList>
            <consortium name="The Broad Institute Genomics Platform"/>
            <consortium name="The Broad Institute Genome Sequencing Center for Infectious Disease"/>
            <person name="Wu L."/>
            <person name="Ma J."/>
        </authorList>
    </citation>
    <scope>NUCLEOTIDE SEQUENCE [LARGE SCALE GENOMIC DNA]</scope>
    <source>
        <strain evidence="5">CCUG 55131</strain>
    </source>
</reference>
<sequence>MITMLKAARYRIRIAGDADPAGPAAAEPIPAPAPPVDQTTVEMMLRRRAAAAQERAGTRPLETAPAPSAEPAADPASLFEPAEDGFGDQVFPTAAPRTGAPGEASAHRAQSQQVLAPKELTPEEEIEAIRAEGLTGRQLRLARRTAQKHGIEATSDFEAVRILRRRGIDPFDRGALLALDKANETAVSEAAARAVPALAAKGSATIQALARIDGAGADTRVQLPQTTAGAPVPAPQGAPPLDEGARAREIIRIQRDIAKRRRRRLALLAARLTFFVFLPTLLAGWYYFAIATPMYATKTEFVIQKADGMSGASGLGSLFSGTQLATNQDSVTVQSFLQSRDAMLRLEADKHFKEHFSQPGIDPLQRLDSDATNEAAYKVYKRNVKIGYDPSEGIVRMEVVAADPGVSKAFSEALISYAEEQVDKLTARLREDQMRGARESYADAEAKVFAAQAKVLDLQEKVGILDPLAESSAVMSQVTAFETELQKKRLELGQLLDNARPSQARVDGVQGDITRLEGLIVDLRKQLTERNGSNESLAAVTGQLRIAEAELATRQQLLAAAAQQMEVARIEANKQVRYLEMGVRPVAPDEPTYPRAFEDTLLAFLIFSGIYLMLSLTASILREQVSS</sequence>
<feature type="transmembrane region" description="Helical" evidence="3">
    <location>
        <begin position="601"/>
        <end position="621"/>
    </location>
</feature>
<dbReference type="PANTHER" id="PTHR32309">
    <property type="entry name" value="TYROSINE-PROTEIN KINASE"/>
    <property type="match status" value="1"/>
</dbReference>
<gene>
    <name evidence="4" type="ORF">ACFSM0_04755</name>
</gene>
<evidence type="ECO:0000313" key="4">
    <source>
        <dbReference type="EMBL" id="MFD2173399.1"/>
    </source>
</evidence>
<keyword evidence="1" id="KW-0175">Coiled coil</keyword>
<feature type="coiled-coil region" evidence="1">
    <location>
        <begin position="415"/>
        <end position="461"/>
    </location>
</feature>
<keyword evidence="3" id="KW-0472">Membrane</keyword>
<evidence type="ECO:0000256" key="2">
    <source>
        <dbReference type="SAM" id="MobiDB-lite"/>
    </source>
</evidence>
<protein>
    <submittedName>
        <fullName evidence="4">Capsule biosynthesis protein</fullName>
    </submittedName>
</protein>
<feature type="compositionally biased region" description="Low complexity" evidence="2">
    <location>
        <begin position="50"/>
        <end position="74"/>
    </location>
</feature>
<keyword evidence="5" id="KW-1185">Reference proteome</keyword>
<dbReference type="EMBL" id="JBHUIX010000004">
    <property type="protein sequence ID" value="MFD2173399.1"/>
    <property type="molecule type" value="Genomic_DNA"/>
</dbReference>
<dbReference type="PANTHER" id="PTHR32309:SF13">
    <property type="entry name" value="FERRIC ENTEROBACTIN TRANSPORT PROTEIN FEPE"/>
    <property type="match status" value="1"/>
</dbReference>
<evidence type="ECO:0000313" key="5">
    <source>
        <dbReference type="Proteomes" id="UP001597413"/>
    </source>
</evidence>
<dbReference type="Proteomes" id="UP001597413">
    <property type="component" value="Unassembled WGS sequence"/>
</dbReference>
<keyword evidence="3" id="KW-1133">Transmembrane helix</keyword>